<dbReference type="EMBL" id="LR584267">
    <property type="protein sequence ID" value="VHO01063.1"/>
    <property type="molecule type" value="Genomic_DNA"/>
</dbReference>
<keyword evidence="3" id="KW-1003">Cell membrane</keyword>
<evidence type="ECO:0000256" key="1">
    <source>
        <dbReference type="ARBA" id="ARBA00004651"/>
    </source>
</evidence>
<dbReference type="EMBL" id="CP012390">
    <property type="protein sequence ID" value="ALE19169.1"/>
    <property type="molecule type" value="Genomic_DNA"/>
</dbReference>
<accession>A0A0M4LZL3</accession>
<feature type="transmembrane region" description="Helical" evidence="7">
    <location>
        <begin position="27"/>
        <end position="47"/>
    </location>
</feature>
<evidence type="ECO:0000313" key="11">
    <source>
        <dbReference type="Proteomes" id="UP000324288"/>
    </source>
</evidence>
<reference evidence="8" key="2">
    <citation type="journal article" date="2016" name="Int. J. Syst. Evol. Microbiol.">
        <title>Lawsonella clevelandensis gen. nov., sp. nov., a new member of the suborder Corynebacterineae isolated from human abscesses.</title>
        <authorList>
            <person name="Bell M.E."/>
            <person name="Bernard K.A."/>
            <person name="Harrington S.M."/>
            <person name="Patel N.B."/>
            <person name="Tucker T.A."/>
            <person name="Metcalfe M.G."/>
            <person name="McQuiston J.R."/>
        </authorList>
    </citation>
    <scope>NUCLEOTIDE SEQUENCE</scope>
    <source>
        <strain evidence="8">X1698</strain>
    </source>
</reference>
<evidence type="ECO:0000256" key="4">
    <source>
        <dbReference type="ARBA" id="ARBA00022692"/>
    </source>
</evidence>
<keyword evidence="4 7" id="KW-0812">Transmembrane</keyword>
<evidence type="ECO:0000313" key="10">
    <source>
        <dbReference type="Proteomes" id="UP000068137"/>
    </source>
</evidence>
<feature type="transmembrane region" description="Helical" evidence="7">
    <location>
        <begin position="67"/>
        <end position="92"/>
    </location>
</feature>
<keyword evidence="5 7" id="KW-1133">Transmembrane helix</keyword>
<keyword evidence="6 7" id="KW-0472">Membrane</keyword>
<dbReference type="InterPro" id="IPR050601">
    <property type="entry name" value="CPA3_antiporter_subunitC"/>
</dbReference>
<evidence type="ECO:0000313" key="9">
    <source>
        <dbReference type="EMBL" id="VHO01063.1"/>
    </source>
</evidence>
<proteinExistence type="inferred from homology"/>
<dbReference type="RefSeq" id="WP_053962191.1">
    <property type="nucleotide sequence ID" value="NZ_CAJPTR010000050.1"/>
</dbReference>
<dbReference type="Pfam" id="PF00420">
    <property type="entry name" value="Oxidored_q2"/>
    <property type="match status" value="1"/>
</dbReference>
<evidence type="ECO:0000256" key="7">
    <source>
        <dbReference type="SAM" id="Phobius"/>
    </source>
</evidence>
<evidence type="ECO:0000313" key="8">
    <source>
        <dbReference type="EMBL" id="ALE19169.1"/>
    </source>
</evidence>
<dbReference type="AlphaFoldDB" id="A0A0M4LZL3"/>
<evidence type="ECO:0000256" key="5">
    <source>
        <dbReference type="ARBA" id="ARBA00022989"/>
    </source>
</evidence>
<dbReference type="STRING" id="1528099.AL705_05695"/>
<dbReference type="PATRIC" id="fig|1528099.3.peg.1119"/>
<dbReference type="Proteomes" id="UP000068137">
    <property type="component" value="Chromosome"/>
</dbReference>
<reference evidence="8 10" key="1">
    <citation type="journal article" date="2015" name="Genome Announc.">
        <title>Complete Genome Sequences for Two Strains of a Novel Fastidious, Partially Acid-Fast, Gram-Positive Corynebacterineae Bacterium, Derived from Human Clinical Samples.</title>
        <authorList>
            <person name="Nicholson A.C."/>
            <person name="Bell M."/>
            <person name="Humrighouse B.W."/>
            <person name="McQuiston J.R."/>
        </authorList>
    </citation>
    <scope>NUCLEOTIDE SEQUENCE [LARGE SCALE GENOMIC DNA]</scope>
    <source>
        <strain evidence="8 10">X1698</strain>
    </source>
</reference>
<dbReference type="Gene3D" id="1.10.287.3510">
    <property type="match status" value="1"/>
</dbReference>
<reference evidence="9 11" key="3">
    <citation type="submission" date="2019-04" db="EMBL/GenBank/DDBJ databases">
        <authorList>
            <person name="Seth-Smith MB H."/>
            <person name="Seth-Smith H."/>
        </authorList>
    </citation>
    <scope>NUCLEOTIDE SEQUENCE [LARGE SCALE GENOMIC DNA]</scope>
    <source>
        <strain evidence="9">USB-603019</strain>
    </source>
</reference>
<organism evidence="8 10">
    <name type="scientific">Lawsonella clevelandensis</name>
    <dbReference type="NCBI Taxonomy" id="1528099"/>
    <lineage>
        <taxon>Bacteria</taxon>
        <taxon>Bacillati</taxon>
        <taxon>Actinomycetota</taxon>
        <taxon>Actinomycetes</taxon>
        <taxon>Mycobacteriales</taxon>
        <taxon>Lawsonellaceae</taxon>
        <taxon>Lawsonella</taxon>
    </lineage>
</organism>
<comment type="similarity">
    <text evidence="2">Belongs to the CPA3 antiporters (TC 2.A.63) subunit C family.</text>
</comment>
<dbReference type="PANTHER" id="PTHR34583">
    <property type="entry name" value="ANTIPORTER SUBUNIT MNHC2-RELATED"/>
    <property type="match status" value="1"/>
</dbReference>
<protein>
    <submittedName>
        <fullName evidence="8">NADH-ubiquinone oxidoreductase subunit 4L</fullName>
    </submittedName>
    <submittedName>
        <fullName evidence="9">Na( )/H( ) antiporter subunit C</fullName>
    </submittedName>
</protein>
<evidence type="ECO:0000256" key="6">
    <source>
        <dbReference type="ARBA" id="ARBA00023136"/>
    </source>
</evidence>
<keyword evidence="8" id="KW-0830">Ubiquinone</keyword>
<dbReference type="Proteomes" id="UP000324288">
    <property type="component" value="Chromosome"/>
</dbReference>
<evidence type="ECO:0000256" key="2">
    <source>
        <dbReference type="ARBA" id="ARBA00010388"/>
    </source>
</evidence>
<evidence type="ECO:0000256" key="3">
    <source>
        <dbReference type="ARBA" id="ARBA00022475"/>
    </source>
</evidence>
<dbReference type="GeneID" id="84895032"/>
<sequence length="111" mass="11606">MILALTIGVLIAAGVYLILQRDMMRIVLGFGLISHGINLTVLASGVLDRRDVPLLQETSVAAAADPLPQAFVLTAIVISMAVTVFMLVLAVIGTTDDVKATPDSGTESDEV</sequence>
<comment type="subcellular location">
    <subcellularLocation>
        <location evidence="1">Cell membrane</location>
        <topology evidence="1">Multi-pass membrane protein</topology>
    </subcellularLocation>
</comment>
<dbReference type="PANTHER" id="PTHR34583:SF2">
    <property type="entry name" value="ANTIPORTER SUBUNIT MNHC2-RELATED"/>
    <property type="match status" value="1"/>
</dbReference>
<name>A0A0M4LZL3_9ACTN</name>
<dbReference type="InterPro" id="IPR039428">
    <property type="entry name" value="NUOK/Mnh_C1-like"/>
</dbReference>
<dbReference type="OrthoDB" id="9799219at2"/>
<dbReference type="GO" id="GO:0005886">
    <property type="term" value="C:plasma membrane"/>
    <property type="evidence" value="ECO:0007669"/>
    <property type="project" value="UniProtKB-SubCell"/>
</dbReference>
<keyword evidence="11" id="KW-1185">Reference proteome</keyword>
<dbReference type="KEGG" id="cbq:AL705_05695"/>
<gene>
    <name evidence="9" type="primary">mrpC</name>
    <name evidence="8" type="ORF">AL705_05695</name>
    <name evidence="9" type="ORF">LC603019_01120</name>
</gene>